<keyword evidence="1" id="KW-0812">Transmembrane</keyword>
<feature type="domain" description="DUF1206" evidence="2">
    <location>
        <begin position="95"/>
        <end position="169"/>
    </location>
</feature>
<gene>
    <name evidence="3" type="ORF">N177_2515</name>
</gene>
<sequence length="270" mass="28282">MDVSRSLNWSARGGYAARGVVYLVVGTMAVLAAIGSGAAEDTQGALREILNQPLGGVLLGIVALGLVFFAIWRLIQAFGDPDGLGTGGKGLVIRAGMLGSAIIHLALAVFAASLIFSVSIGGGSGGGGGDPTAGWLSWLFGRDWGRWVALGIALVPVGIGIAHIVKGWKASYERYMMADAETLRRIRPVCAFGLIARGVTFIVIGILAFYGGGIYDANDAPGLDEALQWIQDLPFGWLLLLMVALGLIAFAAYAFVEAWYRRIGVERAGV</sequence>
<evidence type="ECO:0000256" key="1">
    <source>
        <dbReference type="SAM" id="Phobius"/>
    </source>
</evidence>
<dbReference type="Proteomes" id="UP000017819">
    <property type="component" value="Unassembled WGS sequence"/>
</dbReference>
<protein>
    <recommendedName>
        <fullName evidence="2">DUF1206 domain-containing protein</fullName>
    </recommendedName>
</protein>
<feature type="transmembrane region" description="Helical" evidence="1">
    <location>
        <begin position="189"/>
        <end position="215"/>
    </location>
</feature>
<dbReference type="EMBL" id="AWXZ01000035">
    <property type="protein sequence ID" value="ESR24066.1"/>
    <property type="molecule type" value="Genomic_DNA"/>
</dbReference>
<keyword evidence="4" id="KW-1185">Reference proteome</keyword>
<evidence type="ECO:0000313" key="3">
    <source>
        <dbReference type="EMBL" id="ESR24066.1"/>
    </source>
</evidence>
<feature type="domain" description="DUF1206" evidence="2">
    <location>
        <begin position="192"/>
        <end position="261"/>
    </location>
</feature>
<feature type="transmembrane region" description="Helical" evidence="1">
    <location>
        <begin position="96"/>
        <end position="124"/>
    </location>
</feature>
<feature type="transmembrane region" description="Helical" evidence="1">
    <location>
        <begin position="235"/>
        <end position="256"/>
    </location>
</feature>
<dbReference type="STRING" id="631454.N177_2515"/>
<evidence type="ECO:0000259" key="2">
    <source>
        <dbReference type="Pfam" id="PF06724"/>
    </source>
</evidence>
<proteinExistence type="predicted"/>
<keyword evidence="1" id="KW-0472">Membrane</keyword>
<reference evidence="3 4" key="1">
    <citation type="journal article" date="2014" name="Genome Announc.">
        <title>Draft Genome Sequence of Lutibaculum baratangense Strain AMV1T, Isolated from a Mud Volcano in Andamans, India.</title>
        <authorList>
            <person name="Singh A."/>
            <person name="Sreenivas A."/>
            <person name="Sathyanarayana Reddy G."/>
            <person name="Pinnaka A.K."/>
            <person name="Shivaji S."/>
        </authorList>
    </citation>
    <scope>NUCLEOTIDE SEQUENCE [LARGE SCALE GENOMIC DNA]</scope>
    <source>
        <strain evidence="3 4">AMV1</strain>
    </source>
</reference>
<evidence type="ECO:0000313" key="4">
    <source>
        <dbReference type="Proteomes" id="UP000017819"/>
    </source>
</evidence>
<dbReference type="Pfam" id="PF06724">
    <property type="entry name" value="DUF1206"/>
    <property type="match status" value="3"/>
</dbReference>
<organism evidence="3 4">
    <name type="scientific">Lutibaculum baratangense AMV1</name>
    <dbReference type="NCBI Taxonomy" id="631454"/>
    <lineage>
        <taxon>Bacteria</taxon>
        <taxon>Pseudomonadati</taxon>
        <taxon>Pseudomonadota</taxon>
        <taxon>Alphaproteobacteria</taxon>
        <taxon>Hyphomicrobiales</taxon>
        <taxon>Tepidamorphaceae</taxon>
        <taxon>Lutibaculum</taxon>
    </lineage>
</organism>
<dbReference type="OrthoDB" id="5702018at2"/>
<feature type="transmembrane region" description="Helical" evidence="1">
    <location>
        <begin position="54"/>
        <end position="75"/>
    </location>
</feature>
<feature type="transmembrane region" description="Helical" evidence="1">
    <location>
        <begin position="144"/>
        <end position="168"/>
    </location>
</feature>
<keyword evidence="1" id="KW-1133">Transmembrane helix</keyword>
<comment type="caution">
    <text evidence="3">The sequence shown here is derived from an EMBL/GenBank/DDBJ whole genome shotgun (WGS) entry which is preliminary data.</text>
</comment>
<name>V4RD40_9HYPH</name>
<feature type="domain" description="DUF1206" evidence="2">
    <location>
        <begin position="14"/>
        <end position="78"/>
    </location>
</feature>
<dbReference type="AlphaFoldDB" id="V4RD40"/>
<dbReference type="RefSeq" id="WP_023432644.1">
    <property type="nucleotide sequence ID" value="NZ_AWXZ01000035.1"/>
</dbReference>
<dbReference type="InterPro" id="IPR009597">
    <property type="entry name" value="DUF1206"/>
</dbReference>
<feature type="transmembrane region" description="Helical" evidence="1">
    <location>
        <begin position="20"/>
        <end position="39"/>
    </location>
</feature>
<dbReference type="eggNOG" id="ENOG502Z854">
    <property type="taxonomic scope" value="Bacteria"/>
</dbReference>
<accession>V4RD40</accession>